<keyword evidence="1" id="KW-1133">Transmembrane helix</keyword>
<dbReference type="AlphaFoldDB" id="A0A382RQJ1"/>
<feature type="transmembrane region" description="Helical" evidence="1">
    <location>
        <begin position="135"/>
        <end position="157"/>
    </location>
</feature>
<evidence type="ECO:0008006" key="3">
    <source>
        <dbReference type="Google" id="ProtNLM"/>
    </source>
</evidence>
<feature type="transmembrane region" description="Helical" evidence="1">
    <location>
        <begin position="20"/>
        <end position="40"/>
    </location>
</feature>
<dbReference type="Pfam" id="PF14808">
    <property type="entry name" value="TMEM164"/>
    <property type="match status" value="1"/>
</dbReference>
<proteinExistence type="predicted"/>
<dbReference type="NCBIfam" id="TIGR02206">
    <property type="entry name" value="intg_mem_TP0381"/>
    <property type="match status" value="1"/>
</dbReference>
<feature type="transmembrane region" description="Helical" evidence="1">
    <location>
        <begin position="106"/>
        <end position="123"/>
    </location>
</feature>
<name>A0A382RQJ1_9ZZZZ</name>
<gene>
    <name evidence="2" type="ORF">METZ01_LOCUS352817</name>
</gene>
<evidence type="ECO:0000313" key="2">
    <source>
        <dbReference type="EMBL" id="SVC99963.1"/>
    </source>
</evidence>
<reference evidence="2" key="1">
    <citation type="submission" date="2018-05" db="EMBL/GenBank/DDBJ databases">
        <authorList>
            <person name="Lanie J.A."/>
            <person name="Ng W.-L."/>
            <person name="Kazmierczak K.M."/>
            <person name="Andrzejewski T.M."/>
            <person name="Davidsen T.M."/>
            <person name="Wayne K.J."/>
            <person name="Tettelin H."/>
            <person name="Glass J.I."/>
            <person name="Rusch D."/>
            <person name="Podicherti R."/>
            <person name="Tsui H.-C.T."/>
            <person name="Winkler M.E."/>
        </authorList>
    </citation>
    <scope>NUCLEOTIDE SEQUENCE</scope>
</reference>
<protein>
    <recommendedName>
        <fullName evidence="3">TIGR02206 family membrane protein</fullName>
    </recommendedName>
</protein>
<feature type="transmembrane region" description="Helical" evidence="1">
    <location>
        <begin position="52"/>
        <end position="73"/>
    </location>
</feature>
<feature type="transmembrane region" description="Helical" evidence="1">
    <location>
        <begin position="79"/>
        <end position="99"/>
    </location>
</feature>
<organism evidence="2">
    <name type="scientific">marine metagenome</name>
    <dbReference type="NCBI Taxonomy" id="408172"/>
    <lineage>
        <taxon>unclassified sequences</taxon>
        <taxon>metagenomes</taxon>
        <taxon>ecological metagenomes</taxon>
    </lineage>
</organism>
<dbReference type="InterPro" id="IPR011737">
    <property type="entry name" value="CHP02206_TP0381"/>
</dbReference>
<keyword evidence="1" id="KW-0472">Membrane</keyword>
<keyword evidence="1" id="KW-0812">Transmembrane</keyword>
<feature type="transmembrane region" description="Helical" evidence="1">
    <location>
        <begin position="169"/>
        <end position="187"/>
    </location>
</feature>
<sequence length="213" mass="24785">MRSAIAEYLNTYTPFELFGVSHWASILLFLFLVFWLPWFAKNHLKQSSQHQVGIFLGILVGINYPLWVILEWIGGSFDVSLHLPVHLCRLANLLLPLVMIKRNFRIFEILYFWGLSGVFQGMITPDIAQDFPHFHYFRFFVGHNLMVVALIYAVVVYEMKPTLASLKKAFIALNAFLLLAYVTNSLLDSNYFWIMDKPPTASLLDYLGPWPWY</sequence>
<dbReference type="EMBL" id="UINC01123469">
    <property type="protein sequence ID" value="SVC99963.1"/>
    <property type="molecule type" value="Genomic_DNA"/>
</dbReference>
<accession>A0A382RQJ1</accession>
<evidence type="ECO:0000256" key="1">
    <source>
        <dbReference type="SAM" id="Phobius"/>
    </source>
</evidence>
<feature type="non-terminal residue" evidence="2">
    <location>
        <position position="213"/>
    </location>
</feature>